<dbReference type="GO" id="GO:0071555">
    <property type="term" value="P:cell wall organization"/>
    <property type="evidence" value="ECO:0007669"/>
    <property type="project" value="UniProtKB-KW"/>
</dbReference>
<feature type="binding site" evidence="9">
    <location>
        <position position="192"/>
    </location>
    <ligand>
        <name>Zn(2+)</name>
        <dbReference type="ChEBI" id="CHEBI:29105"/>
        <note>catalytic</note>
    </ligand>
</feature>
<dbReference type="InterPro" id="IPR009045">
    <property type="entry name" value="Zn_M74/Hedgehog-like"/>
</dbReference>
<gene>
    <name evidence="11" type="ORF">BN4615_P6385</name>
</gene>
<sequence>MPEIILMADARVSAVPVEDSGEPLVDLREVAELRLDARMADDEGAYAHVRSGHVERLRHAHSLLPAGLRLLVVEAFRPLALQEQYFAAHADRLRAAHPDWSQERVHVQTSRSLSPPPIGPHVCGAAIDLTLCTEDGEELDMGTAVNADPEETDDACYTDSPDVSAHARGNRRLLGEALTAAGFVNYPTEWWHWSYGDRYWALLTGAPAALHDLVTWPTR</sequence>
<keyword evidence="2 9" id="KW-0645">Protease</keyword>
<feature type="binding site" evidence="9">
    <location>
        <position position="121"/>
    </location>
    <ligand>
        <name>Zn(2+)</name>
        <dbReference type="ChEBI" id="CHEBI:29105"/>
        <note>catalytic</note>
    </ligand>
</feature>
<proteinExistence type="inferred from homology"/>
<protein>
    <recommendedName>
        <fullName evidence="9 10">D-alanyl-D-alanine dipeptidase</fullName>
        <shortName evidence="9 10">D-Ala-D-Ala dipeptidase</shortName>
        <ecNumber evidence="9 10">3.4.13.22</ecNumber>
    </recommendedName>
</protein>
<keyword evidence="4 9" id="KW-0378">Hydrolase</keyword>
<dbReference type="RefSeq" id="WP_225265669.1">
    <property type="nucleotide sequence ID" value="NZ_CP084058.1"/>
</dbReference>
<evidence type="ECO:0000256" key="6">
    <source>
        <dbReference type="ARBA" id="ARBA00022997"/>
    </source>
</evidence>
<comment type="catalytic activity">
    <reaction evidence="1 9 10">
        <text>D-alanyl-D-alanine + H2O = 2 D-alanine</text>
        <dbReference type="Rhea" id="RHEA:20661"/>
        <dbReference type="ChEBI" id="CHEBI:15377"/>
        <dbReference type="ChEBI" id="CHEBI:57416"/>
        <dbReference type="ChEBI" id="CHEBI:57822"/>
        <dbReference type="EC" id="3.4.13.22"/>
    </reaction>
</comment>
<dbReference type="EMBL" id="LT559118">
    <property type="protein sequence ID" value="SBO96869.1"/>
    <property type="molecule type" value="Genomic_DNA"/>
</dbReference>
<dbReference type="InterPro" id="IPR000755">
    <property type="entry name" value="A_A_dipeptidase"/>
</dbReference>
<evidence type="ECO:0000256" key="9">
    <source>
        <dbReference type="HAMAP-Rule" id="MF_01924"/>
    </source>
</evidence>
<reference evidence="11" key="1">
    <citation type="submission" date="2016-04" db="EMBL/GenBank/DDBJ databases">
        <authorList>
            <person name="Evans L.H."/>
            <person name="Alamgir A."/>
            <person name="Owens N."/>
            <person name="Weber N.D."/>
            <person name="Virtaneva K."/>
            <person name="Barbian K."/>
            <person name="Babar A."/>
            <person name="Rosenke K."/>
        </authorList>
    </citation>
    <scope>NUCLEOTIDE SEQUENCE</scope>
    <source>
        <strain evidence="11">Nono1</strain>
    </source>
</reference>
<keyword evidence="7 9" id="KW-0482">Metalloprotease</keyword>
<dbReference type="SUPFAM" id="SSF55166">
    <property type="entry name" value="Hedgehog/DD-peptidase"/>
    <property type="match status" value="1"/>
</dbReference>
<comment type="cofactor">
    <cofactor evidence="9">
        <name>Zn(2+)</name>
        <dbReference type="ChEBI" id="CHEBI:29105"/>
    </cofactor>
    <text evidence="9">Binds 1 zinc ion per subunit.</text>
</comment>
<feature type="binding site" evidence="9">
    <location>
        <position position="128"/>
    </location>
    <ligand>
        <name>Zn(2+)</name>
        <dbReference type="ChEBI" id="CHEBI:29105"/>
        <note>catalytic</note>
    </ligand>
</feature>
<evidence type="ECO:0000256" key="8">
    <source>
        <dbReference type="ARBA" id="ARBA00023316"/>
    </source>
</evidence>
<evidence type="ECO:0000256" key="2">
    <source>
        <dbReference type="ARBA" id="ARBA00022670"/>
    </source>
</evidence>
<dbReference type="EC" id="3.4.13.22" evidence="9 10"/>
<feature type="site" description="Transition state stabilizer" evidence="9">
    <location>
        <position position="77"/>
    </location>
</feature>
<evidence type="ECO:0000256" key="3">
    <source>
        <dbReference type="ARBA" id="ARBA00022723"/>
    </source>
</evidence>
<evidence type="ECO:0000256" key="10">
    <source>
        <dbReference type="PIRNR" id="PIRNR026671"/>
    </source>
</evidence>
<dbReference type="Gene3D" id="3.30.1380.10">
    <property type="match status" value="1"/>
</dbReference>
<keyword evidence="5 9" id="KW-0862">Zinc</keyword>
<dbReference type="PANTHER" id="PTHR43126">
    <property type="entry name" value="D-ALANYL-D-ALANINE DIPEPTIDASE"/>
    <property type="match status" value="1"/>
</dbReference>
<dbReference type="GO" id="GO:0160237">
    <property type="term" value="F:D-Ala-D-Ala dipeptidase activity"/>
    <property type="evidence" value="ECO:0007669"/>
    <property type="project" value="UniProtKB-EC"/>
</dbReference>
<keyword evidence="8 10" id="KW-0961">Cell wall biogenesis/degradation</keyword>
<dbReference type="HAMAP" id="MF_01924">
    <property type="entry name" value="A_A_dipeptidase"/>
    <property type="match status" value="1"/>
</dbReference>
<dbReference type="GO" id="GO:0008270">
    <property type="term" value="F:zinc ion binding"/>
    <property type="evidence" value="ECO:0007669"/>
    <property type="project" value="UniProtKB-UniRule"/>
</dbReference>
<evidence type="ECO:0000313" key="11">
    <source>
        <dbReference type="EMBL" id="SBO96869.1"/>
    </source>
</evidence>
<comment type="function">
    <text evidence="9 10">Catalyzes hydrolysis of the D-alanyl-D-alanine dipeptide.</text>
</comment>
<dbReference type="GO" id="GO:0006508">
    <property type="term" value="P:proteolysis"/>
    <property type="evidence" value="ECO:0007669"/>
    <property type="project" value="UniProtKB-KW"/>
</dbReference>
<comment type="similarity">
    <text evidence="9 10">Belongs to the peptidase M15D family.</text>
</comment>
<dbReference type="PANTHER" id="PTHR43126:SF2">
    <property type="entry name" value="D-ALANYL-D-ALANINE DIPEPTIDASE"/>
    <property type="match status" value="1"/>
</dbReference>
<dbReference type="AlphaFoldDB" id="A0A1M4EDB2"/>
<evidence type="ECO:0000256" key="5">
    <source>
        <dbReference type="ARBA" id="ARBA00022833"/>
    </source>
</evidence>
<dbReference type="Pfam" id="PF01427">
    <property type="entry name" value="Peptidase_M15"/>
    <property type="match status" value="1"/>
</dbReference>
<dbReference type="PIRSF" id="PIRSF026671">
    <property type="entry name" value="AA_dipeptidase"/>
    <property type="match status" value="1"/>
</dbReference>
<organism evidence="11">
    <name type="scientific">Nonomuraea gerenzanensis</name>
    <dbReference type="NCBI Taxonomy" id="93944"/>
    <lineage>
        <taxon>Bacteria</taxon>
        <taxon>Bacillati</taxon>
        <taxon>Actinomycetota</taxon>
        <taxon>Actinomycetes</taxon>
        <taxon>Streptosporangiales</taxon>
        <taxon>Streptosporangiaceae</taxon>
        <taxon>Nonomuraea</taxon>
    </lineage>
</organism>
<keyword evidence="3 9" id="KW-0479">Metal-binding</keyword>
<evidence type="ECO:0000256" key="1">
    <source>
        <dbReference type="ARBA" id="ARBA00001362"/>
    </source>
</evidence>
<name>A0A1M4EDB2_9ACTN</name>
<feature type="active site" description="Proton donor/acceptor" evidence="9">
    <location>
        <position position="189"/>
    </location>
</feature>
<dbReference type="CDD" id="cd14843">
    <property type="entry name" value="D-Ala-D-Ala_dipeptidase_like"/>
    <property type="match status" value="1"/>
</dbReference>
<evidence type="ECO:0000256" key="4">
    <source>
        <dbReference type="ARBA" id="ARBA00022801"/>
    </source>
</evidence>
<keyword evidence="6 9" id="KW-0224">Dipeptidase</keyword>
<accession>A0A1M4EDB2</accession>
<dbReference type="GO" id="GO:0008237">
    <property type="term" value="F:metallopeptidase activity"/>
    <property type="evidence" value="ECO:0007669"/>
    <property type="project" value="UniProtKB-KW"/>
</dbReference>
<evidence type="ECO:0000256" key="7">
    <source>
        <dbReference type="ARBA" id="ARBA00023049"/>
    </source>
</evidence>